<proteinExistence type="inferred from homology"/>
<dbReference type="InterPro" id="IPR001466">
    <property type="entry name" value="Beta-lactam-related"/>
</dbReference>
<accession>A0A8H6CWP7</accession>
<dbReference type="Pfam" id="PF07992">
    <property type="entry name" value="Pyr_redox_2"/>
    <property type="match status" value="1"/>
</dbReference>
<dbReference type="EMBL" id="JAAOAK010000016">
    <property type="protein sequence ID" value="KAF5694964.1"/>
    <property type="molecule type" value="Genomic_DNA"/>
</dbReference>
<feature type="domain" description="FAD/NAD(P)-binding" evidence="3">
    <location>
        <begin position="5"/>
        <end position="295"/>
    </location>
</feature>
<dbReference type="SUPFAM" id="SSF56601">
    <property type="entry name" value="beta-lactamase/transpeptidase-like"/>
    <property type="match status" value="1"/>
</dbReference>
<evidence type="ECO:0000259" key="3">
    <source>
        <dbReference type="Pfam" id="PF07992"/>
    </source>
</evidence>
<dbReference type="Pfam" id="PF00144">
    <property type="entry name" value="Beta-lactamase"/>
    <property type="match status" value="1"/>
</dbReference>
<name>A0A8H6CWP7_9HYPO</name>
<gene>
    <name evidence="4" type="ORF">FDENT_777</name>
</gene>
<dbReference type="InterPro" id="IPR036188">
    <property type="entry name" value="FAD/NAD-bd_sf"/>
</dbReference>
<dbReference type="PANTHER" id="PTHR46825:SF9">
    <property type="entry name" value="BETA-LACTAMASE-RELATED DOMAIN-CONTAINING PROTEIN"/>
    <property type="match status" value="1"/>
</dbReference>
<evidence type="ECO:0000313" key="5">
    <source>
        <dbReference type="Proteomes" id="UP000562682"/>
    </source>
</evidence>
<feature type="domain" description="Beta-lactamase-related" evidence="2">
    <location>
        <begin position="319"/>
        <end position="665"/>
    </location>
</feature>
<dbReference type="SUPFAM" id="SSF51905">
    <property type="entry name" value="FAD/NAD(P)-binding domain"/>
    <property type="match status" value="1"/>
</dbReference>
<dbReference type="Gene3D" id="3.50.50.60">
    <property type="entry name" value="FAD/NAD(P)-binding domain"/>
    <property type="match status" value="2"/>
</dbReference>
<dbReference type="AlphaFoldDB" id="A0A8H6CWP7"/>
<dbReference type="Proteomes" id="UP000562682">
    <property type="component" value="Unassembled WGS sequence"/>
</dbReference>
<dbReference type="PRINTS" id="PR00368">
    <property type="entry name" value="FADPNR"/>
</dbReference>
<sequence length="699" mass="75877">MPLVDVLIIGAGPAGLSAALALARQLHTAIVFNSSLFRNARSVHMHTIPTWDHKDSAAFRAATRKEILERYKTISFEDREIAKVEKTSAGDFAATAVDGTTFTGRRVLLATGVTDLPLDIKGYAECWGHAIYHCLFCHGYEDTGKPSAGVLALGENTTPAAAIAFARSAKQMTSKAVIYTSNNPTMQTAIEDLLGEKDTAITIDNREIASLALGPEGSGVTVTFADGSSVHEAFLAHKPPTKINGPFAEQLGVELSPGGDIKVTPPYGATNVKGVYAAGDCATPMKNVIQAMHMGTFGAHRNSDAVRSRLENLCPILDQIQDDTRSAPISIGVLHHGEVIFTRSRGFRDVEPQAPADSETSYLLCSLTKAFTAACCGILVDEGKLEWTKPLRSYIHFRSVVDPVIGEWAAIRDALSHNTGLAHMDLTWLGVECDYILGKKDLLEVVSHLPPVHDLRSGFHYNNYMYAVAVSVIKKTVRSAVVRASKEMILEPRGMHRTFTNRTKLPDDNIAEPHVVLDDYLLHRKKPVDTAADNTLMGPAGGVWSNVSDMMKWAKALLDAIHHEPSVLKEIPTIVSHNSNITTSAIGENTYGLGFARAIIPSTELGMLSHNGPQREHLIGRTSRPRLVLYHNGGMSGYLTTFYLFPETKSAIVALGNSHGLGDGPDWSAQAIAQAMFGLQPPIDFAEVSKQRVKTEYER</sequence>
<dbReference type="InterPro" id="IPR012338">
    <property type="entry name" value="Beta-lactam/transpept-like"/>
</dbReference>
<dbReference type="PRINTS" id="PR00469">
    <property type="entry name" value="PNDRDTASEII"/>
</dbReference>
<dbReference type="InterPro" id="IPR023753">
    <property type="entry name" value="FAD/NAD-binding_dom"/>
</dbReference>
<protein>
    <recommendedName>
        <fullName evidence="6">FAD/NAD(P)-binding domain-containing protein</fullName>
    </recommendedName>
</protein>
<organism evidence="4 5">
    <name type="scientific">Fusarium denticulatum</name>
    <dbReference type="NCBI Taxonomy" id="48507"/>
    <lineage>
        <taxon>Eukaryota</taxon>
        <taxon>Fungi</taxon>
        <taxon>Dikarya</taxon>
        <taxon>Ascomycota</taxon>
        <taxon>Pezizomycotina</taxon>
        <taxon>Sordariomycetes</taxon>
        <taxon>Hypocreomycetidae</taxon>
        <taxon>Hypocreales</taxon>
        <taxon>Nectriaceae</taxon>
        <taxon>Fusarium</taxon>
        <taxon>Fusarium fujikuroi species complex</taxon>
    </lineage>
</organism>
<comment type="caution">
    <text evidence="4">The sequence shown here is derived from an EMBL/GenBank/DDBJ whole genome shotgun (WGS) entry which is preliminary data.</text>
</comment>
<dbReference type="InterPro" id="IPR050491">
    <property type="entry name" value="AmpC-like"/>
</dbReference>
<evidence type="ECO:0000313" key="4">
    <source>
        <dbReference type="EMBL" id="KAF5694964.1"/>
    </source>
</evidence>
<keyword evidence="5" id="KW-1185">Reference proteome</keyword>
<evidence type="ECO:0000259" key="2">
    <source>
        <dbReference type="Pfam" id="PF00144"/>
    </source>
</evidence>
<reference evidence="4 5" key="1">
    <citation type="submission" date="2020-05" db="EMBL/GenBank/DDBJ databases">
        <title>Identification and distribution of gene clusters putatively required for synthesis of sphingolipid metabolism inhibitors in phylogenetically diverse species of the filamentous fungus Fusarium.</title>
        <authorList>
            <person name="Kim H.-S."/>
            <person name="Busman M."/>
            <person name="Brown D.W."/>
            <person name="Divon H."/>
            <person name="Uhlig S."/>
            <person name="Proctor R.H."/>
        </authorList>
    </citation>
    <scope>NUCLEOTIDE SEQUENCE [LARGE SCALE GENOMIC DNA]</scope>
    <source>
        <strain evidence="4 5">NRRL 25311</strain>
    </source>
</reference>
<dbReference type="PANTHER" id="PTHR46825">
    <property type="entry name" value="D-ALANYL-D-ALANINE-CARBOXYPEPTIDASE/ENDOPEPTIDASE AMPH"/>
    <property type="match status" value="1"/>
</dbReference>
<dbReference type="GO" id="GO:0016491">
    <property type="term" value="F:oxidoreductase activity"/>
    <property type="evidence" value="ECO:0007669"/>
    <property type="project" value="InterPro"/>
</dbReference>
<evidence type="ECO:0000256" key="1">
    <source>
        <dbReference type="ARBA" id="ARBA00038215"/>
    </source>
</evidence>
<dbReference type="Gene3D" id="3.40.710.10">
    <property type="entry name" value="DD-peptidase/beta-lactamase superfamily"/>
    <property type="match status" value="1"/>
</dbReference>
<evidence type="ECO:0008006" key="6">
    <source>
        <dbReference type="Google" id="ProtNLM"/>
    </source>
</evidence>
<comment type="similarity">
    <text evidence="1">Belongs to the peptidase S12 family.</text>
</comment>